<reference evidence="2 3" key="1">
    <citation type="submission" date="2023-03" db="EMBL/GenBank/DDBJ databases">
        <title>WGS of Gossypium arboreum.</title>
        <authorList>
            <person name="Yu D."/>
        </authorList>
    </citation>
    <scope>NUCLEOTIDE SEQUENCE [LARGE SCALE GENOMIC DNA]</scope>
    <source>
        <tissue evidence="2">Leaf</tissue>
    </source>
</reference>
<evidence type="ECO:0000313" key="3">
    <source>
        <dbReference type="Proteomes" id="UP001358586"/>
    </source>
</evidence>
<protein>
    <recommendedName>
        <fullName evidence="1">RNase H type-1 domain-containing protein</fullName>
    </recommendedName>
</protein>
<feature type="domain" description="RNase H type-1" evidence="1">
    <location>
        <begin position="135"/>
        <end position="204"/>
    </location>
</feature>
<organism evidence="2 3">
    <name type="scientific">Gossypium arboreum</name>
    <name type="common">Tree cotton</name>
    <name type="synonym">Gossypium nanking</name>
    <dbReference type="NCBI Taxonomy" id="29729"/>
    <lineage>
        <taxon>Eukaryota</taxon>
        <taxon>Viridiplantae</taxon>
        <taxon>Streptophyta</taxon>
        <taxon>Embryophyta</taxon>
        <taxon>Tracheophyta</taxon>
        <taxon>Spermatophyta</taxon>
        <taxon>Magnoliopsida</taxon>
        <taxon>eudicotyledons</taxon>
        <taxon>Gunneridae</taxon>
        <taxon>Pentapetalae</taxon>
        <taxon>rosids</taxon>
        <taxon>malvids</taxon>
        <taxon>Malvales</taxon>
        <taxon>Malvaceae</taxon>
        <taxon>Malvoideae</taxon>
        <taxon>Gossypium</taxon>
    </lineage>
</organism>
<gene>
    <name evidence="2" type="ORF">PVK06_012210</name>
</gene>
<name>A0ABR0QBU5_GOSAR</name>
<dbReference type="Pfam" id="PF13456">
    <property type="entry name" value="RVT_3"/>
    <property type="match status" value="1"/>
</dbReference>
<accession>A0ABR0QBU5</accession>
<evidence type="ECO:0000313" key="2">
    <source>
        <dbReference type="EMBL" id="KAK5836422.1"/>
    </source>
</evidence>
<dbReference type="Proteomes" id="UP001358586">
    <property type="component" value="Chromosome 4"/>
</dbReference>
<dbReference type="InterPro" id="IPR002156">
    <property type="entry name" value="RNaseH_domain"/>
</dbReference>
<proteinExistence type="predicted"/>
<comment type="caution">
    <text evidence="2">The sequence shown here is derived from an EMBL/GenBank/DDBJ whole genome shotgun (WGS) entry which is preliminary data.</text>
</comment>
<evidence type="ECO:0000259" key="1">
    <source>
        <dbReference type="Pfam" id="PF13456"/>
    </source>
</evidence>
<dbReference type="EMBL" id="JARKNE010000004">
    <property type="protein sequence ID" value="KAK5836422.1"/>
    <property type="molecule type" value="Genomic_DNA"/>
</dbReference>
<sequence length="207" mass="23664">MYFLLPRSFCNEFEDIMAMFWWKKSTEKKGRARRILEKELRWKVGLGRKISIWDECWLLGPVPQRIQSTLLMKPCLLKVFLSTFPQDDCVVWGELAVLGTGALRSIPSTIVHWPLSSVNVAKVNVDDGFVLAQRKALFASETLAVVRGFRFAFDIGFLSVMLEGDSRSVIDKINDSPEDLSEISALIWEAKEVSKSFRDCRFSYSAQ</sequence>
<keyword evidence="3" id="KW-1185">Reference proteome</keyword>